<accession>E4Z0A6</accession>
<dbReference type="EMBL" id="FN656285">
    <property type="protein sequence ID" value="CBY41134.1"/>
    <property type="molecule type" value="Genomic_DNA"/>
</dbReference>
<feature type="non-terminal residue" evidence="7">
    <location>
        <position position="443"/>
    </location>
</feature>
<feature type="transmembrane region" description="Helical" evidence="5">
    <location>
        <begin position="369"/>
        <end position="391"/>
    </location>
</feature>
<reference evidence="7" key="1">
    <citation type="journal article" date="2010" name="Science">
        <title>Plasticity of animal genome architecture unmasked by rapid evolution of a pelagic tunicate.</title>
        <authorList>
            <person name="Denoeud F."/>
            <person name="Henriet S."/>
            <person name="Mungpakdee S."/>
            <person name="Aury J.M."/>
            <person name="Da Silva C."/>
            <person name="Brinkmann H."/>
            <person name="Mikhaleva J."/>
            <person name="Olsen L.C."/>
            <person name="Jubin C."/>
            <person name="Canestro C."/>
            <person name="Bouquet J.M."/>
            <person name="Danks G."/>
            <person name="Poulain J."/>
            <person name="Campsteijn C."/>
            <person name="Adamski M."/>
            <person name="Cross I."/>
            <person name="Yadetie F."/>
            <person name="Muffato M."/>
            <person name="Louis A."/>
            <person name="Butcher S."/>
            <person name="Tsagkogeorga G."/>
            <person name="Konrad A."/>
            <person name="Singh S."/>
            <person name="Jensen M.F."/>
            <person name="Cong E.H."/>
            <person name="Eikeseth-Otteraa H."/>
            <person name="Noel B."/>
            <person name="Anthouard V."/>
            <person name="Porcel B.M."/>
            <person name="Kachouri-Lafond R."/>
            <person name="Nishino A."/>
            <person name="Ugolini M."/>
            <person name="Chourrout P."/>
            <person name="Nishida H."/>
            <person name="Aasland R."/>
            <person name="Huzurbazar S."/>
            <person name="Westhof E."/>
            <person name="Delsuc F."/>
            <person name="Lehrach H."/>
            <person name="Reinhardt R."/>
            <person name="Weissenbach J."/>
            <person name="Roy S.W."/>
            <person name="Artiguenave F."/>
            <person name="Postlethwait J.H."/>
            <person name="Manak J.R."/>
            <person name="Thompson E.M."/>
            <person name="Jaillon O."/>
            <person name="Du Pasquier L."/>
            <person name="Boudinot P."/>
            <person name="Liberles D.A."/>
            <person name="Volff J.N."/>
            <person name="Philippe H."/>
            <person name="Lenhard B."/>
            <person name="Roest Crollius H."/>
            <person name="Wincker P."/>
            <person name="Chourrout D."/>
        </authorList>
    </citation>
    <scope>NUCLEOTIDE SEQUENCE [LARGE SCALE GENOMIC DNA]</scope>
</reference>
<feature type="domain" description="Amino acid transporter transmembrane" evidence="6">
    <location>
        <begin position="14"/>
        <end position="75"/>
    </location>
</feature>
<dbReference type="AlphaFoldDB" id="E4Z0A6"/>
<organism evidence="7">
    <name type="scientific">Oikopleura dioica</name>
    <name type="common">Tunicate</name>
    <dbReference type="NCBI Taxonomy" id="34765"/>
    <lineage>
        <taxon>Eukaryota</taxon>
        <taxon>Metazoa</taxon>
        <taxon>Chordata</taxon>
        <taxon>Tunicata</taxon>
        <taxon>Appendicularia</taxon>
        <taxon>Copelata</taxon>
        <taxon>Oikopleuridae</taxon>
        <taxon>Oikopleura</taxon>
    </lineage>
</organism>
<keyword evidence="2 5" id="KW-0812">Transmembrane</keyword>
<dbReference type="GO" id="GO:0015179">
    <property type="term" value="F:L-amino acid transmembrane transporter activity"/>
    <property type="evidence" value="ECO:0007669"/>
    <property type="project" value="TreeGrafter"/>
</dbReference>
<name>E4Z0A6_OIKDI</name>
<feature type="transmembrane region" description="Helical" evidence="5">
    <location>
        <begin position="190"/>
        <end position="210"/>
    </location>
</feature>
<feature type="transmembrane region" description="Helical" evidence="5">
    <location>
        <begin position="403"/>
        <end position="422"/>
    </location>
</feature>
<feature type="transmembrane region" description="Helical" evidence="5">
    <location>
        <begin position="19"/>
        <end position="39"/>
    </location>
</feature>
<feature type="transmembrane region" description="Helical" evidence="5">
    <location>
        <begin position="262"/>
        <end position="287"/>
    </location>
</feature>
<dbReference type="InterPro" id="IPR013057">
    <property type="entry name" value="AA_transpt_TM"/>
</dbReference>
<proteinExistence type="predicted"/>
<evidence type="ECO:0000313" key="7">
    <source>
        <dbReference type="EMBL" id="CBY41134.1"/>
    </source>
</evidence>
<gene>
    <name evidence="7" type="ORF">GSOID_T00023189001</name>
</gene>
<dbReference type="GO" id="GO:0005774">
    <property type="term" value="C:vacuolar membrane"/>
    <property type="evidence" value="ECO:0007669"/>
    <property type="project" value="TreeGrafter"/>
</dbReference>
<dbReference type="Proteomes" id="UP000011014">
    <property type="component" value="Unassembled WGS sequence"/>
</dbReference>
<evidence type="ECO:0000259" key="6">
    <source>
        <dbReference type="Pfam" id="PF01490"/>
    </source>
</evidence>
<feature type="transmembrane region" description="Helical" evidence="5">
    <location>
        <begin position="307"/>
        <end position="326"/>
    </location>
</feature>
<evidence type="ECO:0000256" key="3">
    <source>
        <dbReference type="ARBA" id="ARBA00022989"/>
    </source>
</evidence>
<dbReference type="Pfam" id="PF01490">
    <property type="entry name" value="Aa_trans"/>
    <property type="match status" value="2"/>
</dbReference>
<keyword evidence="4 5" id="KW-0472">Membrane</keyword>
<feature type="transmembrane region" description="Helical" evidence="5">
    <location>
        <begin position="124"/>
        <end position="145"/>
    </location>
</feature>
<dbReference type="PANTHER" id="PTHR22950">
    <property type="entry name" value="AMINO ACID TRANSPORTER"/>
    <property type="match status" value="1"/>
</dbReference>
<feature type="transmembrane region" description="Helical" evidence="5">
    <location>
        <begin position="347"/>
        <end position="363"/>
    </location>
</feature>
<evidence type="ECO:0000256" key="2">
    <source>
        <dbReference type="ARBA" id="ARBA00022692"/>
    </source>
</evidence>
<evidence type="ECO:0000256" key="5">
    <source>
        <dbReference type="SAM" id="Phobius"/>
    </source>
</evidence>
<feature type="transmembrane region" description="Helical" evidence="5">
    <location>
        <begin position="230"/>
        <end position="250"/>
    </location>
</feature>
<evidence type="ECO:0000256" key="1">
    <source>
        <dbReference type="ARBA" id="ARBA00004141"/>
    </source>
</evidence>
<evidence type="ECO:0000256" key="4">
    <source>
        <dbReference type="ARBA" id="ARBA00023136"/>
    </source>
</evidence>
<feature type="transmembrane region" description="Helical" evidence="5">
    <location>
        <begin position="165"/>
        <end position="183"/>
    </location>
</feature>
<feature type="transmembrane region" description="Helical" evidence="5">
    <location>
        <begin position="45"/>
        <end position="66"/>
    </location>
</feature>
<comment type="subcellular location">
    <subcellularLocation>
        <location evidence="1">Membrane</location>
        <topology evidence="1">Multi-pass membrane protein</topology>
    </subcellularLocation>
</comment>
<keyword evidence="3 5" id="KW-1133">Transmembrane helix</keyword>
<dbReference type="PANTHER" id="PTHR22950:SF677">
    <property type="entry name" value="AMINO ACID TRANSPORTER TRANSMEMBRANE DOMAIN-CONTAINING PROTEIN"/>
    <property type="match status" value="1"/>
</dbReference>
<protein>
    <recommendedName>
        <fullName evidence="6">Amino acid transporter transmembrane domain-containing protein</fullName>
    </recommendedName>
</protein>
<sequence>MGGASVSDGGEGTRSPVKIFGNIFISFIGAGVLGLPYAFKEAGVLEGSFILIIVGFLSFRGMMLLIKSKQFCSKTNISRMELTPPGAREEDQVELLERSRDSAGQEVNYGDLCQIAYGDRGKNIVDWAIIISQIGFCCAYLIFISENLAHYYHGLEEGDVVDDTLKLPFLLLMIPGLISLSLVRKLHKLSIFSLFADFANVFAYLVVFWFDFEHVSTISIHPKEMDLNGLPFFIGVSIYCYEGAGMILSLEASVAKDYRSRFSTIFALSITAMSSLYILFGVCGYLSFGPETHSIITLNLPVGPMPLMVKGCLCFSLFFTYPIMLFPVIEILERRLGTVNHFWKGNLLRASVVILSVIVVLIIPDFSTIMVLIGATCCSLLAFILPSLLHMRIFKGRHTRQQLIEDYVILIFGCLGTLIGSIDALKRLGIIPGTDFYILSSIL</sequence>
<feature type="domain" description="Amino acid transporter transmembrane" evidence="6">
    <location>
        <begin position="105"/>
        <end position="422"/>
    </location>
</feature>